<feature type="transmembrane region" description="Helical" evidence="5">
    <location>
        <begin position="38"/>
        <end position="61"/>
    </location>
</feature>
<feature type="transmembrane region" description="Helical" evidence="5">
    <location>
        <begin position="232"/>
        <end position="249"/>
    </location>
</feature>
<comment type="similarity">
    <text evidence="5">Belongs to the 4-toluene sulfonate uptake permease (TSUP) (TC 2.A.102) family.</text>
</comment>
<protein>
    <recommendedName>
        <fullName evidence="5">Probable membrane transporter protein</fullName>
    </recommendedName>
</protein>
<sequence length="253" mass="26850">MSVLLATLFFITAALYASVGFGGGSTYNALLVLYGVDYRVLPTIALVCNILVVAGGSWRFASAGHLNFKKLLPFVATSIPLAWLGGRIPISETIFIGALGFSLLAAGLHLSFGQKNSPIEATKPSSPYIGALVGGSIGFLSGLVGIGGGIFLAPVLYFLRWGRPKEIAGACSLFILVNSISGLTGQVTKLNDLGTLTLVSQYWALFPAVLIGGQIGSRFANYRLKNATIKHLTAILILYVSIRLILRWVNLVF</sequence>
<dbReference type="EMBL" id="JBEHZE010000001">
    <property type="protein sequence ID" value="MEX6634306.1"/>
    <property type="molecule type" value="Genomic_DNA"/>
</dbReference>
<evidence type="ECO:0000313" key="6">
    <source>
        <dbReference type="EMBL" id="MEX6634306.1"/>
    </source>
</evidence>
<comment type="caution">
    <text evidence="6">The sequence shown here is derived from an EMBL/GenBank/DDBJ whole genome shotgun (WGS) entry which is preliminary data.</text>
</comment>
<accession>A0ABV3ZA73</accession>
<feature type="transmembrane region" description="Helical" evidence="5">
    <location>
        <begin position="132"/>
        <end position="159"/>
    </location>
</feature>
<feature type="transmembrane region" description="Helical" evidence="5">
    <location>
        <begin position="200"/>
        <end position="220"/>
    </location>
</feature>
<organism evidence="6 7">
    <name type="scientific">Hyphococcus lacteus</name>
    <dbReference type="NCBI Taxonomy" id="3143536"/>
    <lineage>
        <taxon>Bacteria</taxon>
        <taxon>Pseudomonadati</taxon>
        <taxon>Pseudomonadota</taxon>
        <taxon>Alphaproteobacteria</taxon>
        <taxon>Parvularculales</taxon>
        <taxon>Parvularculaceae</taxon>
        <taxon>Hyphococcus</taxon>
    </lineage>
</organism>
<dbReference type="InterPro" id="IPR051598">
    <property type="entry name" value="TSUP/Inactive_protease-like"/>
</dbReference>
<gene>
    <name evidence="6" type="ORF">ABFZ84_12195</name>
</gene>
<proteinExistence type="inferred from homology"/>
<keyword evidence="5" id="KW-1003">Cell membrane</keyword>
<evidence type="ECO:0000256" key="1">
    <source>
        <dbReference type="ARBA" id="ARBA00004141"/>
    </source>
</evidence>
<comment type="subcellular location">
    <subcellularLocation>
        <location evidence="5">Cell membrane</location>
        <topology evidence="5">Multi-pass membrane protein</topology>
    </subcellularLocation>
    <subcellularLocation>
        <location evidence="1">Membrane</location>
        <topology evidence="1">Multi-pass membrane protein</topology>
    </subcellularLocation>
</comment>
<dbReference type="Proteomes" id="UP001560685">
    <property type="component" value="Unassembled WGS sequence"/>
</dbReference>
<evidence type="ECO:0000256" key="3">
    <source>
        <dbReference type="ARBA" id="ARBA00022989"/>
    </source>
</evidence>
<keyword evidence="7" id="KW-1185">Reference proteome</keyword>
<dbReference type="RefSeq" id="WP_369314292.1">
    <property type="nucleotide sequence ID" value="NZ_JBEHZE010000001.1"/>
</dbReference>
<evidence type="ECO:0000256" key="5">
    <source>
        <dbReference type="RuleBase" id="RU363041"/>
    </source>
</evidence>
<evidence type="ECO:0000256" key="4">
    <source>
        <dbReference type="ARBA" id="ARBA00023136"/>
    </source>
</evidence>
<dbReference type="InterPro" id="IPR002781">
    <property type="entry name" value="TM_pro_TauE-like"/>
</dbReference>
<name>A0ABV3ZA73_9PROT</name>
<keyword evidence="2 5" id="KW-0812">Transmembrane</keyword>
<dbReference type="Pfam" id="PF01925">
    <property type="entry name" value="TauE"/>
    <property type="match status" value="1"/>
</dbReference>
<dbReference type="PANTHER" id="PTHR43701">
    <property type="entry name" value="MEMBRANE TRANSPORTER PROTEIN MJ0441-RELATED"/>
    <property type="match status" value="1"/>
</dbReference>
<dbReference type="PANTHER" id="PTHR43701:SF5">
    <property type="entry name" value="MEMBRANE TRANSPORTER PROTEIN-RELATED"/>
    <property type="match status" value="1"/>
</dbReference>
<keyword evidence="3 5" id="KW-1133">Transmembrane helix</keyword>
<evidence type="ECO:0000313" key="7">
    <source>
        <dbReference type="Proteomes" id="UP001560685"/>
    </source>
</evidence>
<keyword evidence="4 5" id="KW-0472">Membrane</keyword>
<feature type="transmembrane region" description="Helical" evidence="5">
    <location>
        <begin position="166"/>
        <end position="188"/>
    </location>
</feature>
<evidence type="ECO:0000256" key="2">
    <source>
        <dbReference type="ARBA" id="ARBA00022692"/>
    </source>
</evidence>
<feature type="transmembrane region" description="Helical" evidence="5">
    <location>
        <begin position="93"/>
        <end position="112"/>
    </location>
</feature>
<reference evidence="6 7" key="1">
    <citation type="submission" date="2024-05" db="EMBL/GenBank/DDBJ databases">
        <title>Three bacterial strains, DH-69, EH-24, and ECK-19 isolated from coastal sediments.</title>
        <authorList>
            <person name="Ye Y.-Q."/>
            <person name="Du Z.-J."/>
        </authorList>
    </citation>
    <scope>NUCLEOTIDE SEQUENCE [LARGE SCALE GENOMIC DNA]</scope>
    <source>
        <strain evidence="6 7">ECK-19</strain>
    </source>
</reference>